<dbReference type="Gene3D" id="1.20.1070.10">
    <property type="entry name" value="Rhodopsin 7-helix transmembrane proteins"/>
    <property type="match status" value="4"/>
</dbReference>
<evidence type="ECO:0000313" key="12">
    <source>
        <dbReference type="EMBL" id="CAH3165091.1"/>
    </source>
</evidence>
<evidence type="ECO:0000256" key="2">
    <source>
        <dbReference type="ARBA" id="ARBA00022475"/>
    </source>
</evidence>
<feature type="transmembrane region" description="Helical" evidence="10">
    <location>
        <begin position="833"/>
        <end position="854"/>
    </location>
</feature>
<dbReference type="Pfam" id="PF10320">
    <property type="entry name" value="7TM_GPCR_Srsx"/>
    <property type="match status" value="1"/>
</dbReference>
<feature type="transmembrane region" description="Helical" evidence="10">
    <location>
        <begin position="521"/>
        <end position="541"/>
    </location>
</feature>
<feature type="transmembrane region" description="Helical" evidence="10">
    <location>
        <begin position="49"/>
        <end position="73"/>
    </location>
</feature>
<dbReference type="SUPFAM" id="SSF81321">
    <property type="entry name" value="Family A G protein-coupled receptor-like"/>
    <property type="match status" value="4"/>
</dbReference>
<keyword evidence="2" id="KW-1003">Cell membrane</keyword>
<dbReference type="CDD" id="cd00637">
    <property type="entry name" value="7tm_classA_rhodopsin-like"/>
    <property type="match status" value="3"/>
</dbReference>
<keyword evidence="6 10" id="KW-0472">Membrane</keyword>
<feature type="transmembrane region" description="Helical" evidence="10">
    <location>
        <begin position="93"/>
        <end position="115"/>
    </location>
</feature>
<name>A0ABN8QLP7_9CNID</name>
<feature type="non-terminal residue" evidence="12">
    <location>
        <position position="887"/>
    </location>
</feature>
<keyword evidence="5" id="KW-0297">G-protein coupled receptor</keyword>
<feature type="transmembrane region" description="Helical" evidence="10">
    <location>
        <begin position="789"/>
        <end position="813"/>
    </location>
</feature>
<comment type="caution">
    <text evidence="12">The sequence shown here is derived from an EMBL/GenBank/DDBJ whole genome shotgun (WGS) entry which is preliminary data.</text>
</comment>
<feature type="domain" description="G-protein coupled receptors family 1 profile" evidence="11">
    <location>
        <begin position="336"/>
        <end position="581"/>
    </location>
</feature>
<feature type="domain" description="G-protein coupled receptors family 1 profile" evidence="11">
    <location>
        <begin position="28"/>
        <end position="276"/>
    </location>
</feature>
<keyword evidence="7" id="KW-0675">Receptor</keyword>
<reference evidence="12 13" key="1">
    <citation type="submission" date="2022-05" db="EMBL/GenBank/DDBJ databases">
        <authorList>
            <consortium name="Genoscope - CEA"/>
            <person name="William W."/>
        </authorList>
    </citation>
    <scope>NUCLEOTIDE SEQUENCE [LARGE SCALE GENOMIC DNA]</scope>
</reference>
<evidence type="ECO:0000256" key="1">
    <source>
        <dbReference type="ARBA" id="ARBA00004651"/>
    </source>
</evidence>
<dbReference type="PANTHER" id="PTHR24246:SF27">
    <property type="entry name" value="ADENOSINE RECEPTOR, ISOFORM A"/>
    <property type="match status" value="1"/>
</dbReference>
<dbReference type="PANTHER" id="PTHR24246">
    <property type="entry name" value="OLFACTORY RECEPTOR AND ADENOSINE RECEPTOR"/>
    <property type="match status" value="1"/>
</dbReference>
<keyword evidence="4 10" id="KW-1133">Transmembrane helix</keyword>
<feature type="transmembrane region" description="Helical" evidence="10">
    <location>
        <begin position="221"/>
        <end position="241"/>
    </location>
</feature>
<evidence type="ECO:0000256" key="4">
    <source>
        <dbReference type="ARBA" id="ARBA00022989"/>
    </source>
</evidence>
<dbReference type="Pfam" id="PF00001">
    <property type="entry name" value="7tm_1"/>
    <property type="match status" value="1"/>
</dbReference>
<dbReference type="EMBL" id="CALNXK010000131">
    <property type="protein sequence ID" value="CAH3165091.1"/>
    <property type="molecule type" value="Genomic_DNA"/>
</dbReference>
<feature type="transmembrane region" description="Helical" evidence="10">
    <location>
        <begin position="620"/>
        <end position="644"/>
    </location>
</feature>
<evidence type="ECO:0000313" key="13">
    <source>
        <dbReference type="Proteomes" id="UP001159405"/>
    </source>
</evidence>
<feature type="transmembrane region" description="Helical" evidence="10">
    <location>
        <begin position="481"/>
        <end position="501"/>
    </location>
</feature>
<dbReference type="PROSITE" id="PS50262">
    <property type="entry name" value="G_PROTEIN_RECEP_F1_2"/>
    <property type="match status" value="4"/>
</dbReference>
<keyword evidence="8" id="KW-0325">Glycoprotein</keyword>
<evidence type="ECO:0000256" key="10">
    <source>
        <dbReference type="SAM" id="Phobius"/>
    </source>
</evidence>
<feature type="transmembrane region" description="Helical" evidence="10">
    <location>
        <begin position="12"/>
        <end position="37"/>
    </location>
</feature>
<comment type="subcellular location">
    <subcellularLocation>
        <location evidence="1">Cell membrane</location>
        <topology evidence="1">Multi-pass membrane protein</topology>
    </subcellularLocation>
</comment>
<feature type="transmembrane region" description="Helical" evidence="10">
    <location>
        <begin position="656"/>
        <end position="683"/>
    </location>
</feature>
<evidence type="ECO:0000256" key="8">
    <source>
        <dbReference type="ARBA" id="ARBA00023180"/>
    </source>
</evidence>
<feature type="transmembrane region" description="Helical" evidence="10">
    <location>
        <begin position="177"/>
        <end position="200"/>
    </location>
</feature>
<feature type="transmembrane region" description="Helical" evidence="10">
    <location>
        <begin position="689"/>
        <end position="710"/>
    </location>
</feature>
<feature type="domain" description="G-protein coupled receptors family 1 profile" evidence="11">
    <location>
        <begin position="768"/>
        <end position="887"/>
    </location>
</feature>
<feature type="transmembrane region" description="Helical" evidence="10">
    <location>
        <begin position="357"/>
        <end position="384"/>
    </location>
</feature>
<feature type="transmembrane region" description="Helical" evidence="10">
    <location>
        <begin position="753"/>
        <end position="777"/>
    </location>
</feature>
<dbReference type="PRINTS" id="PR00237">
    <property type="entry name" value="GPCRRHODOPSN"/>
</dbReference>
<evidence type="ECO:0000256" key="9">
    <source>
        <dbReference type="ARBA" id="ARBA00023224"/>
    </source>
</evidence>
<dbReference type="Proteomes" id="UP001159405">
    <property type="component" value="Unassembled WGS sequence"/>
</dbReference>
<keyword evidence="13" id="KW-1185">Reference proteome</keyword>
<keyword evidence="3 10" id="KW-0812">Transmembrane</keyword>
<feature type="domain" description="G-protein coupled receptors family 1 profile" evidence="11">
    <location>
        <begin position="635"/>
        <end position="729"/>
    </location>
</feature>
<evidence type="ECO:0000256" key="3">
    <source>
        <dbReference type="ARBA" id="ARBA00022692"/>
    </source>
</evidence>
<proteinExistence type="predicted"/>
<feature type="transmembrane region" description="Helical" evidence="10">
    <location>
        <begin position="322"/>
        <end position="345"/>
    </location>
</feature>
<dbReference type="InterPro" id="IPR000276">
    <property type="entry name" value="GPCR_Rhodpsn"/>
</dbReference>
<evidence type="ECO:0000256" key="7">
    <source>
        <dbReference type="ARBA" id="ARBA00023170"/>
    </source>
</evidence>
<feature type="transmembrane region" description="Helical" evidence="10">
    <location>
        <begin position="448"/>
        <end position="469"/>
    </location>
</feature>
<sequence>MTSRMLSLAECSTWYAVSLTITVSVVAVNFLSIILFIKNSNLRTRAMYLVINLTVADMFVGGIATFYVVFYFLLYGCEAAGKTFLIWAELPPILFVLTVNEVWLPLTSVTGIVAISLDRMHATFRPFRHRNIKKWAYGVTIAGVWTLTAMIVIPFPLIRLYGNLHQQWQLVFPSYLWRSYCFLCLLVICVSYTSIALFFWCGTRPPSHGAANRQRKLTDTLFIMTIASLLLWLPYVVYTFVSFSVLGRFSSLAHFRLRLSFSLLYHTNSLVNPIIYTIRMPEFRRALLILFKLLKFIQRLDFFEDGLRGLLPRISSAECSTWYAVSLTINVALVTVNLLSIILFIKNSNLRTRAMYLVINLTVADMFVGGAATFAVVFHFLLYGCEVGNKFRFRSKQFFTPQEWQPFLVLLMIDIWLTLTSVAGIAVISLDRMHATFRPFRHRNIKKWAYGVAIGGVWILTAMLIPFPLTRLHGKLHSFLWLSYRCLCLFVIFISYTSIALKFCCGTRPPSHGAANRQRKLTVTLFIMTIVSLLLWLPYVVHNFVPFSVLDTKFSSLTYLRLRLSFTLLRHTNSLVNPIIYTIRMPEFRKALLKFFKRRTKRIKKQALIPRMLSSAECSIWYSVFLIINVAVVAVNLLSIVLFIKNSTLRTRSMYLVINLTVADMFVGGTATFAIALLFLLYGCEVGNYFSSLLLSVWLPFTSVAGIAVISLDRMHATFRPFRHRNMKNWAYGLTIAGKTMSSRRISSADCSTGYAVSLTITVAVVAVNLLSIILFVKNSNLRTRAMYLVINLTVVDMFVGGSSTFAIVLLVLLYGCEAEKIYLLWPKWSPVLFVLAMMEVWLPLTSVAGNAVISLERMNATFRPFRHRNIKKWAYGVIIAGVWILT</sequence>
<feature type="transmembrane region" description="Helical" evidence="10">
    <location>
        <begin position="135"/>
        <end position="157"/>
    </location>
</feature>
<evidence type="ECO:0000256" key="6">
    <source>
        <dbReference type="ARBA" id="ARBA00023136"/>
    </source>
</evidence>
<dbReference type="InterPro" id="IPR019424">
    <property type="entry name" value="7TM_GPCR_Srsx"/>
</dbReference>
<accession>A0ABN8QLP7</accession>
<evidence type="ECO:0000256" key="5">
    <source>
        <dbReference type="ARBA" id="ARBA00023040"/>
    </source>
</evidence>
<keyword evidence="9" id="KW-0807">Transducer</keyword>
<protein>
    <recommendedName>
        <fullName evidence="11">G-protein coupled receptors family 1 profile domain-containing protein</fullName>
    </recommendedName>
</protein>
<gene>
    <name evidence="12" type="ORF">PLOB_00007002</name>
</gene>
<evidence type="ECO:0000259" key="11">
    <source>
        <dbReference type="PROSITE" id="PS50262"/>
    </source>
</evidence>
<feature type="transmembrane region" description="Helical" evidence="10">
    <location>
        <begin position="404"/>
        <end position="428"/>
    </location>
</feature>
<organism evidence="12 13">
    <name type="scientific">Porites lobata</name>
    <dbReference type="NCBI Taxonomy" id="104759"/>
    <lineage>
        <taxon>Eukaryota</taxon>
        <taxon>Metazoa</taxon>
        <taxon>Cnidaria</taxon>
        <taxon>Anthozoa</taxon>
        <taxon>Hexacorallia</taxon>
        <taxon>Scleractinia</taxon>
        <taxon>Fungiina</taxon>
        <taxon>Poritidae</taxon>
        <taxon>Porites</taxon>
    </lineage>
</organism>
<dbReference type="InterPro" id="IPR017452">
    <property type="entry name" value="GPCR_Rhodpsn_7TM"/>
</dbReference>